<evidence type="ECO:0000256" key="1">
    <source>
        <dbReference type="SAM" id="MobiDB-lite"/>
    </source>
</evidence>
<dbReference type="KEGG" id="nfl:COO91_04384"/>
<proteinExistence type="predicted"/>
<dbReference type="AlphaFoldDB" id="A0A2K8SSE9"/>
<protein>
    <submittedName>
        <fullName evidence="2">Uncharacterized protein</fullName>
    </submittedName>
</protein>
<feature type="region of interest" description="Disordered" evidence="1">
    <location>
        <begin position="1"/>
        <end position="47"/>
    </location>
</feature>
<feature type="compositionally biased region" description="Basic residues" evidence="1">
    <location>
        <begin position="26"/>
        <end position="39"/>
    </location>
</feature>
<gene>
    <name evidence="2" type="ORF">COO91_04384</name>
</gene>
<feature type="compositionally biased region" description="Basic and acidic residues" evidence="1">
    <location>
        <begin position="7"/>
        <end position="22"/>
    </location>
</feature>
<sequence>MSALDILADRQLPKVGKTEKTEPAVSRRKSPNQRRYKSVRSREYSKR</sequence>
<evidence type="ECO:0000313" key="3">
    <source>
        <dbReference type="Proteomes" id="UP000232003"/>
    </source>
</evidence>
<keyword evidence="3" id="KW-1185">Reference proteome</keyword>
<name>A0A2K8SSE9_9NOSO</name>
<evidence type="ECO:0000313" key="2">
    <source>
        <dbReference type="EMBL" id="AUB38414.1"/>
    </source>
</evidence>
<dbReference type="Proteomes" id="UP000232003">
    <property type="component" value="Chromosome"/>
</dbReference>
<dbReference type="EMBL" id="CP024785">
    <property type="protein sequence ID" value="AUB38414.1"/>
    <property type="molecule type" value="Genomic_DNA"/>
</dbReference>
<organism evidence="2 3">
    <name type="scientific">Nostoc flagelliforme CCNUN1</name>
    <dbReference type="NCBI Taxonomy" id="2038116"/>
    <lineage>
        <taxon>Bacteria</taxon>
        <taxon>Bacillati</taxon>
        <taxon>Cyanobacteriota</taxon>
        <taxon>Cyanophyceae</taxon>
        <taxon>Nostocales</taxon>
        <taxon>Nostocaceae</taxon>
        <taxon>Nostoc</taxon>
    </lineage>
</organism>
<reference evidence="2 3" key="1">
    <citation type="submission" date="2017-11" db="EMBL/GenBank/DDBJ databases">
        <title>Complete genome of a free-living desiccation-tolerant cyanobacterium and its photosynthetic adaptation to extreme terrestrial habitat.</title>
        <authorList>
            <person name="Shang J."/>
        </authorList>
    </citation>
    <scope>NUCLEOTIDE SEQUENCE [LARGE SCALE GENOMIC DNA]</scope>
    <source>
        <strain evidence="2 3">CCNUN1</strain>
    </source>
</reference>
<accession>A0A2K8SSE9</accession>